<reference evidence="7 8" key="1">
    <citation type="submission" date="2019-03" db="EMBL/GenBank/DDBJ databases">
        <title>First draft genome of Liparis tanakae, snailfish: a comprehensive survey of snailfish specific genes.</title>
        <authorList>
            <person name="Kim W."/>
            <person name="Song I."/>
            <person name="Jeong J.-H."/>
            <person name="Kim D."/>
            <person name="Kim S."/>
            <person name="Ryu S."/>
            <person name="Song J.Y."/>
            <person name="Lee S.K."/>
        </authorList>
    </citation>
    <scope>NUCLEOTIDE SEQUENCE [LARGE SCALE GENOMIC DNA]</scope>
    <source>
        <tissue evidence="7">Muscle</tissue>
    </source>
</reference>
<dbReference type="InterPro" id="IPR036872">
    <property type="entry name" value="CH_dom_sf"/>
</dbReference>
<feature type="compositionally biased region" description="Low complexity" evidence="5">
    <location>
        <begin position="105"/>
        <end position="115"/>
    </location>
</feature>
<evidence type="ECO:0000256" key="4">
    <source>
        <dbReference type="ARBA" id="ARBA00023242"/>
    </source>
</evidence>
<evidence type="ECO:0000256" key="3">
    <source>
        <dbReference type="ARBA" id="ARBA00023054"/>
    </source>
</evidence>
<evidence type="ECO:0000313" key="8">
    <source>
        <dbReference type="Proteomes" id="UP000314294"/>
    </source>
</evidence>
<dbReference type="Gene3D" id="1.10.418.10">
    <property type="entry name" value="Calponin-like domain"/>
    <property type="match status" value="1"/>
</dbReference>
<comment type="similarity">
    <text evidence="2">Belongs to the Nav/unc-53 family.</text>
</comment>
<dbReference type="GO" id="GO:0005634">
    <property type="term" value="C:nucleus"/>
    <property type="evidence" value="ECO:0007669"/>
    <property type="project" value="UniProtKB-SubCell"/>
</dbReference>
<evidence type="ECO:0000256" key="5">
    <source>
        <dbReference type="SAM" id="MobiDB-lite"/>
    </source>
</evidence>
<comment type="caution">
    <text evidence="7">The sequence shown here is derived from an EMBL/GenBank/DDBJ whole genome shotgun (WGS) entry which is preliminary data.</text>
</comment>
<dbReference type="Proteomes" id="UP000314294">
    <property type="component" value="Unassembled WGS sequence"/>
</dbReference>
<dbReference type="InterPro" id="IPR039041">
    <property type="entry name" value="Nav/unc-53"/>
</dbReference>
<feature type="compositionally biased region" description="Polar residues" evidence="5">
    <location>
        <begin position="132"/>
        <end position="148"/>
    </location>
</feature>
<dbReference type="GO" id="GO:0022008">
    <property type="term" value="P:neurogenesis"/>
    <property type="evidence" value="ECO:0007669"/>
    <property type="project" value="InterPro"/>
</dbReference>
<dbReference type="EMBL" id="SRLO01000367">
    <property type="protein sequence ID" value="TNN58933.1"/>
    <property type="molecule type" value="Genomic_DNA"/>
</dbReference>
<evidence type="ECO:0000313" key="7">
    <source>
        <dbReference type="EMBL" id="TNN58933.1"/>
    </source>
</evidence>
<proteinExistence type="inferred from homology"/>
<name>A0A4Z2H1H5_9TELE</name>
<dbReference type="SUPFAM" id="SSF47576">
    <property type="entry name" value="Calponin-homology domain, CH-domain"/>
    <property type="match status" value="1"/>
</dbReference>
<feature type="compositionally biased region" description="Polar residues" evidence="5">
    <location>
        <begin position="192"/>
        <end position="205"/>
    </location>
</feature>
<dbReference type="FunFam" id="1.10.418.10:FF:000018">
    <property type="entry name" value="Neuron navigator 2"/>
    <property type="match status" value="1"/>
</dbReference>
<dbReference type="PANTHER" id="PTHR12784:SF6">
    <property type="entry name" value="NEURON NAVIGATOR 2"/>
    <property type="match status" value="1"/>
</dbReference>
<evidence type="ECO:0000259" key="6">
    <source>
        <dbReference type="PROSITE" id="PS50021"/>
    </source>
</evidence>
<sequence length="250" mass="26511">MNIYTDWANHYLAKSGHKRLIKDLQTDVADGVLLAEIIQVVANEKIGDINGCPKSRSQMIENIDACLSFLAAKGVNIQGLSSEEIRNGNLKAILGLFFSLSRYKQQQQHAQRQNATPPPPARAQPPGAHPPLSQQSSAPAQLGLSTHGTPALTAQKAAQAEMQSRLPGPSARVSTAGGDIPPRGSVSAAGNRRSQGFSDKTKATSHLNKAQTGFNEVGNGHRAIGFSISYLCVPVIRFAVAACGIPSRIC</sequence>
<dbReference type="AlphaFoldDB" id="A0A4Z2H1H5"/>
<dbReference type="InterPro" id="IPR001715">
    <property type="entry name" value="CH_dom"/>
</dbReference>
<feature type="domain" description="Calponin-homology (CH)" evidence="6">
    <location>
        <begin position="1"/>
        <end position="105"/>
    </location>
</feature>
<keyword evidence="3" id="KW-0175">Coiled coil</keyword>
<organism evidence="7 8">
    <name type="scientific">Liparis tanakae</name>
    <name type="common">Tanaka's snailfish</name>
    <dbReference type="NCBI Taxonomy" id="230148"/>
    <lineage>
        <taxon>Eukaryota</taxon>
        <taxon>Metazoa</taxon>
        <taxon>Chordata</taxon>
        <taxon>Craniata</taxon>
        <taxon>Vertebrata</taxon>
        <taxon>Euteleostomi</taxon>
        <taxon>Actinopterygii</taxon>
        <taxon>Neopterygii</taxon>
        <taxon>Teleostei</taxon>
        <taxon>Neoteleostei</taxon>
        <taxon>Acanthomorphata</taxon>
        <taxon>Eupercaria</taxon>
        <taxon>Perciformes</taxon>
        <taxon>Cottioidei</taxon>
        <taxon>Cottales</taxon>
        <taxon>Liparidae</taxon>
        <taxon>Liparis</taxon>
    </lineage>
</organism>
<accession>A0A4Z2H1H5</accession>
<evidence type="ECO:0000256" key="1">
    <source>
        <dbReference type="ARBA" id="ARBA00004123"/>
    </source>
</evidence>
<comment type="subcellular location">
    <subcellularLocation>
        <location evidence="1">Nucleus</location>
    </subcellularLocation>
</comment>
<keyword evidence="8" id="KW-1185">Reference proteome</keyword>
<dbReference type="Pfam" id="PF00307">
    <property type="entry name" value="CH"/>
    <property type="match status" value="1"/>
</dbReference>
<keyword evidence="4" id="KW-0539">Nucleus</keyword>
<dbReference type="PANTHER" id="PTHR12784">
    <property type="entry name" value="STEERIN"/>
    <property type="match status" value="1"/>
</dbReference>
<feature type="region of interest" description="Disordered" evidence="5">
    <location>
        <begin position="105"/>
        <end position="205"/>
    </location>
</feature>
<dbReference type="SMART" id="SM00033">
    <property type="entry name" value="CH"/>
    <property type="match status" value="1"/>
</dbReference>
<feature type="compositionally biased region" description="Pro residues" evidence="5">
    <location>
        <begin position="116"/>
        <end position="129"/>
    </location>
</feature>
<dbReference type="PROSITE" id="PS50021">
    <property type="entry name" value="CH"/>
    <property type="match status" value="1"/>
</dbReference>
<gene>
    <name evidence="7" type="primary">NAV2_2</name>
    <name evidence="7" type="ORF">EYF80_030846</name>
</gene>
<evidence type="ECO:0000256" key="2">
    <source>
        <dbReference type="ARBA" id="ARBA00006255"/>
    </source>
</evidence>
<dbReference type="OrthoDB" id="2161974at2759"/>
<protein>
    <submittedName>
        <fullName evidence="7">Neuron navigator 2</fullName>
    </submittedName>
</protein>